<evidence type="ECO:0000313" key="7">
    <source>
        <dbReference type="RefSeq" id="XP_011093438.1"/>
    </source>
</evidence>
<evidence type="ECO:0000256" key="4">
    <source>
        <dbReference type="ARBA" id="ARBA00022723"/>
    </source>
</evidence>
<keyword evidence="5" id="KW-0460">Magnesium</keyword>
<accession>A0A6I9U3B0</accession>
<dbReference type="GeneID" id="105173412"/>
<keyword evidence="3" id="KW-0808">Transferase</keyword>
<dbReference type="Gene3D" id="3.40.50.150">
    <property type="entry name" value="Vaccinia Virus protein VP39"/>
    <property type="match status" value="1"/>
</dbReference>
<dbReference type="RefSeq" id="XP_011093438.1">
    <property type="nucleotide sequence ID" value="XM_011095136.1"/>
</dbReference>
<gene>
    <name evidence="7" type="primary">LOC105173412</name>
</gene>
<keyword evidence="2" id="KW-0489">Methyltransferase</keyword>
<evidence type="ECO:0000313" key="6">
    <source>
        <dbReference type="Proteomes" id="UP000504604"/>
    </source>
</evidence>
<dbReference type="GO" id="GO:0008168">
    <property type="term" value="F:methyltransferase activity"/>
    <property type="evidence" value="ECO:0007669"/>
    <property type="project" value="UniProtKB-KW"/>
</dbReference>
<evidence type="ECO:0000256" key="5">
    <source>
        <dbReference type="ARBA" id="ARBA00022842"/>
    </source>
</evidence>
<dbReference type="InParanoid" id="A0A6I9U3B0"/>
<keyword evidence="4" id="KW-0479">Metal-binding</keyword>
<dbReference type="GO" id="GO:0032259">
    <property type="term" value="P:methylation"/>
    <property type="evidence" value="ECO:0007669"/>
    <property type="project" value="UniProtKB-KW"/>
</dbReference>
<evidence type="ECO:0000256" key="1">
    <source>
        <dbReference type="ARBA" id="ARBA00007967"/>
    </source>
</evidence>
<dbReference type="SUPFAM" id="SSF53335">
    <property type="entry name" value="S-adenosyl-L-methionine-dependent methyltransferases"/>
    <property type="match status" value="1"/>
</dbReference>
<dbReference type="OrthoDB" id="1523883at2759"/>
<sequence>MVVKNVMNMNPGDGATSYANNSGLQKAVMSEALPLVDETLEAMFSAENGFHAKCLKLVDLGCSSGPNTLFIISYILNAIEDLCSKRNNSTDHHHLPDFEVFLNDLPDNDFNNLFKLIRGEAIGKNKKRRCFLYGLPGSFYDRLFSENNLHFAYSSYSLHWLSQTPEGLERNNKENIYMARTSPPEVFKAYAKQYERDFSTFLRLRGEEMIIGGRMVLTFIGRSVEDLSCKDHFAQFTLLSQTLLDFLSQGLVKMDDLYSLNVPIYMSCEEEVKTLIQNEGSFNLDKMHVFPVRWDAQDNILNYENNIVFDKQRSGKLVANCGRALMEPMLTAHFESSIVDELFGRYAEKMGEHLSEHKYSSYYTILISLSRK</sequence>
<dbReference type="Gene3D" id="1.10.1200.270">
    <property type="entry name" value="Methyltransferase, alpha-helical capping domain"/>
    <property type="match status" value="1"/>
</dbReference>
<protein>
    <submittedName>
        <fullName evidence="7">Benzoate carboxyl methyltransferase-like</fullName>
    </submittedName>
</protein>
<evidence type="ECO:0000256" key="2">
    <source>
        <dbReference type="ARBA" id="ARBA00022603"/>
    </source>
</evidence>
<reference evidence="7" key="1">
    <citation type="submission" date="2025-08" db="UniProtKB">
        <authorList>
            <consortium name="RefSeq"/>
        </authorList>
    </citation>
    <scope>IDENTIFICATION</scope>
</reference>
<organism evidence="6 7">
    <name type="scientific">Sesamum indicum</name>
    <name type="common">Oriental sesame</name>
    <name type="synonym">Sesamum orientale</name>
    <dbReference type="NCBI Taxonomy" id="4182"/>
    <lineage>
        <taxon>Eukaryota</taxon>
        <taxon>Viridiplantae</taxon>
        <taxon>Streptophyta</taxon>
        <taxon>Embryophyta</taxon>
        <taxon>Tracheophyta</taxon>
        <taxon>Spermatophyta</taxon>
        <taxon>Magnoliopsida</taxon>
        <taxon>eudicotyledons</taxon>
        <taxon>Gunneridae</taxon>
        <taxon>Pentapetalae</taxon>
        <taxon>asterids</taxon>
        <taxon>lamiids</taxon>
        <taxon>Lamiales</taxon>
        <taxon>Pedaliaceae</taxon>
        <taxon>Sesamum</taxon>
    </lineage>
</organism>
<comment type="similarity">
    <text evidence="1">Belongs to the methyltransferase superfamily. Type-7 methyltransferase family.</text>
</comment>
<dbReference type="KEGG" id="sind:105173412"/>
<dbReference type="Pfam" id="PF03492">
    <property type="entry name" value="Methyltransf_7"/>
    <property type="match status" value="1"/>
</dbReference>
<dbReference type="InterPro" id="IPR042086">
    <property type="entry name" value="MeTrfase_capping"/>
</dbReference>
<proteinExistence type="inferred from homology"/>
<dbReference type="GO" id="GO:0046872">
    <property type="term" value="F:metal ion binding"/>
    <property type="evidence" value="ECO:0007669"/>
    <property type="project" value="UniProtKB-KW"/>
</dbReference>
<keyword evidence="6" id="KW-1185">Reference proteome</keyword>
<dbReference type="PANTHER" id="PTHR31009">
    <property type="entry name" value="S-ADENOSYL-L-METHIONINE:CARBOXYL METHYLTRANSFERASE FAMILY PROTEIN"/>
    <property type="match status" value="1"/>
</dbReference>
<name>A0A6I9U3B0_SESIN</name>
<dbReference type="Proteomes" id="UP000504604">
    <property type="component" value="Linkage group LG11"/>
</dbReference>
<dbReference type="AlphaFoldDB" id="A0A6I9U3B0"/>
<evidence type="ECO:0000256" key="3">
    <source>
        <dbReference type="ARBA" id="ARBA00022679"/>
    </source>
</evidence>
<dbReference type="InterPro" id="IPR005299">
    <property type="entry name" value="MeTrfase_7"/>
</dbReference>
<dbReference type="InterPro" id="IPR029063">
    <property type="entry name" value="SAM-dependent_MTases_sf"/>
</dbReference>